<dbReference type="OrthoDB" id="2414662at2759"/>
<feature type="domain" description="Prephenate/arogenate dehydrogenase" evidence="2">
    <location>
        <begin position="111"/>
        <end position="390"/>
    </location>
</feature>
<dbReference type="AlphaFoldDB" id="A0A9J5X7S6"/>
<dbReference type="PROSITE" id="PS51176">
    <property type="entry name" value="PDH_ADH"/>
    <property type="match status" value="1"/>
</dbReference>
<dbReference type="InterPro" id="IPR045011">
    <property type="entry name" value="TYRAAT1/2"/>
</dbReference>
<dbReference type="EMBL" id="JACXVP010000009">
    <property type="protein sequence ID" value="KAG5583759.1"/>
    <property type="molecule type" value="Genomic_DNA"/>
</dbReference>
<dbReference type="InterPro" id="IPR028939">
    <property type="entry name" value="P5C_Rdtase_cat_N"/>
</dbReference>
<dbReference type="Pfam" id="PF03807">
    <property type="entry name" value="F420_oxidored"/>
    <property type="match status" value="1"/>
</dbReference>
<dbReference type="SUPFAM" id="SSF51735">
    <property type="entry name" value="NAD(P)-binding Rossmann-fold domains"/>
    <property type="match status" value="1"/>
</dbReference>
<dbReference type="PANTHER" id="PTHR43207">
    <property type="entry name" value="AROGENATE DEHYDROGENASE-RELATED"/>
    <property type="match status" value="1"/>
</dbReference>
<accession>A0A9J5X7S6</accession>
<gene>
    <name evidence="3" type="ORF">H5410_044193</name>
</gene>
<dbReference type="GO" id="GO:0004665">
    <property type="term" value="F:prephenate dehydrogenase (NADP+) activity"/>
    <property type="evidence" value="ECO:0007669"/>
    <property type="project" value="InterPro"/>
</dbReference>
<dbReference type="GO" id="GO:0006571">
    <property type="term" value="P:tyrosine biosynthetic process"/>
    <property type="evidence" value="ECO:0007669"/>
    <property type="project" value="InterPro"/>
</dbReference>
<dbReference type="GO" id="GO:0008977">
    <property type="term" value="F:prephenate dehydrogenase (NAD+) activity"/>
    <property type="evidence" value="ECO:0007669"/>
    <property type="project" value="InterPro"/>
</dbReference>
<evidence type="ECO:0000259" key="2">
    <source>
        <dbReference type="PROSITE" id="PS51176"/>
    </source>
</evidence>
<comment type="caution">
    <text evidence="3">The sequence shown here is derived from an EMBL/GenBank/DDBJ whole genome shotgun (WGS) entry which is preliminary data.</text>
</comment>
<name>A0A9J5X7S6_SOLCO</name>
<evidence type="ECO:0000256" key="1">
    <source>
        <dbReference type="ARBA" id="ARBA00023002"/>
    </source>
</evidence>
<dbReference type="InterPro" id="IPR036291">
    <property type="entry name" value="NAD(P)-bd_dom_sf"/>
</dbReference>
<proteinExistence type="predicted"/>
<dbReference type="InterPro" id="IPR003099">
    <property type="entry name" value="Prephen_DH"/>
</dbReference>
<evidence type="ECO:0000313" key="4">
    <source>
        <dbReference type="Proteomes" id="UP000824120"/>
    </source>
</evidence>
<dbReference type="Gene3D" id="3.40.50.720">
    <property type="entry name" value="NAD(P)-binding Rossmann-like Domain"/>
    <property type="match status" value="1"/>
</dbReference>
<dbReference type="InterPro" id="IPR008927">
    <property type="entry name" value="6-PGluconate_DH-like_C_sf"/>
</dbReference>
<dbReference type="Proteomes" id="UP000824120">
    <property type="component" value="Chromosome 9"/>
</dbReference>
<dbReference type="SUPFAM" id="SSF48179">
    <property type="entry name" value="6-phosphogluconate dehydrogenase C-terminal domain-like"/>
    <property type="match status" value="1"/>
</dbReference>
<dbReference type="Pfam" id="PF26213">
    <property type="entry name" value="TYRAAT1_C"/>
    <property type="match status" value="1"/>
</dbReference>
<reference evidence="3 4" key="1">
    <citation type="submission" date="2020-09" db="EMBL/GenBank/DDBJ databases">
        <title>De no assembly of potato wild relative species, Solanum commersonii.</title>
        <authorList>
            <person name="Cho K."/>
        </authorList>
    </citation>
    <scope>NUCLEOTIDE SEQUENCE [LARGE SCALE GENOMIC DNA]</scope>
    <source>
        <strain evidence="3">LZ3.2</strain>
        <tissue evidence="3">Leaf</tissue>
    </source>
</reference>
<protein>
    <recommendedName>
        <fullName evidence="2">Prephenate/arogenate dehydrogenase domain-containing protein</fullName>
    </recommendedName>
</protein>
<dbReference type="PANTHER" id="PTHR43207:SF9">
    <property type="entry name" value="AROGENATE DEHYDROGENASE 2, CHLOROPLASTIC-LIKE"/>
    <property type="match status" value="1"/>
</dbReference>
<evidence type="ECO:0000313" key="3">
    <source>
        <dbReference type="EMBL" id="KAG5583759.1"/>
    </source>
</evidence>
<keyword evidence="4" id="KW-1185">Reference proteome</keyword>
<dbReference type="GO" id="GO:0033730">
    <property type="term" value="F:arogenate dehydrogenase (NADP+) activity"/>
    <property type="evidence" value="ECO:0007669"/>
    <property type="project" value="InterPro"/>
</dbReference>
<organism evidence="3 4">
    <name type="scientific">Solanum commersonii</name>
    <name type="common">Commerson's wild potato</name>
    <name type="synonym">Commerson's nightshade</name>
    <dbReference type="NCBI Taxonomy" id="4109"/>
    <lineage>
        <taxon>Eukaryota</taxon>
        <taxon>Viridiplantae</taxon>
        <taxon>Streptophyta</taxon>
        <taxon>Embryophyta</taxon>
        <taxon>Tracheophyta</taxon>
        <taxon>Spermatophyta</taxon>
        <taxon>Magnoliopsida</taxon>
        <taxon>eudicotyledons</taxon>
        <taxon>Gunneridae</taxon>
        <taxon>Pentapetalae</taxon>
        <taxon>asterids</taxon>
        <taxon>lamiids</taxon>
        <taxon>Solanales</taxon>
        <taxon>Solanaceae</taxon>
        <taxon>Solanoideae</taxon>
        <taxon>Solaneae</taxon>
        <taxon>Solanum</taxon>
    </lineage>
</organism>
<keyword evidence="1" id="KW-0560">Oxidoreductase</keyword>
<dbReference type="InterPro" id="IPR059064">
    <property type="entry name" value="TYRAAT2_C"/>
</dbReference>
<sequence length="403" mass="45925">MFSLSSIQSNNIQSQSSSSLLFSHHHQHHHHGFHHSTISTRSSPQFHHRLLFPLRAQNSDLTTSTNNNNYISVPGLDDNLTKLDKFSKSLSLSNIEENTSLNPLLCSNNKLKIAIIGFGNFGQFIAKSFIKQGHIVLAHSRTDYSLIAQSLDVHFFQDPNDLCEQHPDIILFCTSINSLEKVIRSLPIQKLKRNTLFVDVLSVKEFPRNIFLQSLPLEFDILCTHPMFGPTSGKDNWKGLPFMYDKVRIGQEESRIKRVNNFINIFVKEGCKMVEMSCSEHDKYAAGSQFITHTIGRMLQKLGTQTTPINTKGYESLLNLMENTTSDSFDLYCGLFMYNNNSMEVLERLDAALDSLKRELFGQVLEKLEKRVEKGSRLALPTPNFSKEIEKLQVERKELEALS</sequence>